<dbReference type="OrthoDB" id="9805159at2"/>
<reference evidence="3 4" key="1">
    <citation type="submission" date="2016-08" db="EMBL/GenBank/DDBJ databases">
        <title>Hymenobacter coccineus sp. nov., Hymenobacter lapidarius sp. nov. and Hymenobacter glacialis sp. nov., isolated from Antarctic soil.</title>
        <authorList>
            <person name="Sedlacek I."/>
            <person name="Kralova S."/>
            <person name="Kyrova K."/>
            <person name="Maslanova I."/>
            <person name="Stankova E."/>
            <person name="Vrbovska V."/>
            <person name="Nemec M."/>
            <person name="Bartak M."/>
            <person name="Svec P."/>
            <person name="Busse H.-J."/>
            <person name="Pantucek R."/>
        </authorList>
    </citation>
    <scope>NUCLEOTIDE SEQUENCE [LARGE SCALE GENOMIC DNA]</scope>
    <source>
        <strain evidence="3 4">CCM 8649</strain>
    </source>
</reference>
<feature type="signal peptide" evidence="1">
    <location>
        <begin position="1"/>
        <end position="24"/>
    </location>
</feature>
<dbReference type="GO" id="GO:0009313">
    <property type="term" value="P:oligosaccharide catabolic process"/>
    <property type="evidence" value="ECO:0007669"/>
    <property type="project" value="TreeGrafter"/>
</dbReference>
<sequence length="469" mass="51515">MNKNASFYLLALLALLASGWPATAQRAAAAAALPTDPAPYGRPFAGVPEGPDATIYQVNMRGFSQAGNFRGVLARLDSIKALGINVVYLMPIYPIGKVRAVDSPFAVQNYTAVNPEFGTLADLRAVVDGAHARGMAVILDWVGNHTSWDHAWITAHPAWYVHDATGAIVNPIPDWKDIAQLNFANPQLRAAMLGALRYWVFQANIDGYRFDYADGPTEAFFTEALTNLKAIRGRKLLFLAEGDKKKYFFRAGFQLDYDFPFIQVMRREVLQNGKSAKLLDSLTAVEYRGAPPTARMVRYTSNHDINSSEGPPQLMFQGPRGAMAAFVVAAYMQAVPMVYNGQEVGYAERVPFMGPRKAIDWTPNPALTQEYKRLLRFRNGSNAVRNGQLAAYSSDDVCAFTKTLGPEQVLVLANLRNAPVAYHLPAALGGTAWQNALTAGLVPVPDVPFTLQPYQYVVLRSLPRAANRQ</sequence>
<dbReference type="EMBL" id="MDZA01000110">
    <property type="protein sequence ID" value="OGX90883.1"/>
    <property type="molecule type" value="Genomic_DNA"/>
</dbReference>
<dbReference type="RefSeq" id="WP_070742516.1">
    <property type="nucleotide sequence ID" value="NZ_MDZA01000110.1"/>
</dbReference>
<dbReference type="Gene3D" id="2.60.40.1180">
    <property type="entry name" value="Golgi alpha-mannosidase II"/>
    <property type="match status" value="1"/>
</dbReference>
<name>A0A1G1TJ43_9BACT</name>
<evidence type="ECO:0000313" key="3">
    <source>
        <dbReference type="EMBL" id="OGX90883.1"/>
    </source>
</evidence>
<proteinExistence type="predicted"/>
<keyword evidence="1" id="KW-0732">Signal</keyword>
<dbReference type="SUPFAM" id="SSF51445">
    <property type="entry name" value="(Trans)glycosidases"/>
    <property type="match status" value="1"/>
</dbReference>
<evidence type="ECO:0000259" key="2">
    <source>
        <dbReference type="SMART" id="SM00642"/>
    </source>
</evidence>
<dbReference type="InterPro" id="IPR013780">
    <property type="entry name" value="Glyco_hydro_b"/>
</dbReference>
<evidence type="ECO:0000256" key="1">
    <source>
        <dbReference type="SAM" id="SignalP"/>
    </source>
</evidence>
<gene>
    <name evidence="3" type="ORF">BEN49_06040</name>
</gene>
<comment type="caution">
    <text evidence="3">The sequence shown here is derived from an EMBL/GenBank/DDBJ whole genome shotgun (WGS) entry which is preliminary data.</text>
</comment>
<dbReference type="GO" id="GO:0004556">
    <property type="term" value="F:alpha-amylase activity"/>
    <property type="evidence" value="ECO:0007669"/>
    <property type="project" value="TreeGrafter"/>
</dbReference>
<accession>A0A1G1TJ43</accession>
<dbReference type="Gene3D" id="3.20.20.80">
    <property type="entry name" value="Glycosidases"/>
    <property type="match status" value="1"/>
</dbReference>
<dbReference type="InterPro" id="IPR017853">
    <property type="entry name" value="GH"/>
</dbReference>
<protein>
    <recommendedName>
        <fullName evidence="2">Glycosyl hydrolase family 13 catalytic domain-containing protein</fullName>
    </recommendedName>
</protein>
<feature type="domain" description="Glycosyl hydrolase family 13 catalytic" evidence="2">
    <location>
        <begin position="57"/>
        <end position="378"/>
    </location>
</feature>
<dbReference type="CDD" id="cd11313">
    <property type="entry name" value="AmyAc_arch_bac_AmyA"/>
    <property type="match status" value="1"/>
</dbReference>
<dbReference type="InterPro" id="IPR006047">
    <property type="entry name" value="GH13_cat_dom"/>
</dbReference>
<dbReference type="SUPFAM" id="SSF51011">
    <property type="entry name" value="Glycosyl hydrolase domain"/>
    <property type="match status" value="1"/>
</dbReference>
<dbReference type="Pfam" id="PF00128">
    <property type="entry name" value="Alpha-amylase"/>
    <property type="match status" value="2"/>
</dbReference>
<keyword evidence="4" id="KW-1185">Reference proteome</keyword>
<dbReference type="AlphaFoldDB" id="A0A1G1TJ43"/>
<dbReference type="Pfam" id="PF16657">
    <property type="entry name" value="Malt_amylase_C"/>
    <property type="match status" value="1"/>
</dbReference>
<evidence type="ECO:0000313" key="4">
    <source>
        <dbReference type="Proteomes" id="UP000177506"/>
    </source>
</evidence>
<dbReference type="PANTHER" id="PTHR10357:SF179">
    <property type="entry name" value="NEUTRAL AND BASIC AMINO ACID TRANSPORT PROTEIN RBAT"/>
    <property type="match status" value="1"/>
</dbReference>
<dbReference type="SMART" id="SM00642">
    <property type="entry name" value="Aamy"/>
    <property type="match status" value="1"/>
</dbReference>
<feature type="chain" id="PRO_5009579576" description="Glycosyl hydrolase family 13 catalytic domain-containing protein" evidence="1">
    <location>
        <begin position="25"/>
        <end position="469"/>
    </location>
</feature>
<organism evidence="3 4">
    <name type="scientific">Hymenobacter coccineus</name>
    <dbReference type="NCBI Taxonomy" id="1908235"/>
    <lineage>
        <taxon>Bacteria</taxon>
        <taxon>Pseudomonadati</taxon>
        <taxon>Bacteroidota</taxon>
        <taxon>Cytophagia</taxon>
        <taxon>Cytophagales</taxon>
        <taxon>Hymenobacteraceae</taxon>
        <taxon>Hymenobacter</taxon>
    </lineage>
</organism>
<dbReference type="Proteomes" id="UP000177506">
    <property type="component" value="Unassembled WGS sequence"/>
</dbReference>
<dbReference type="PANTHER" id="PTHR10357">
    <property type="entry name" value="ALPHA-AMYLASE FAMILY MEMBER"/>
    <property type="match status" value="1"/>
</dbReference>
<dbReference type="InterPro" id="IPR032091">
    <property type="entry name" value="Malt_amylase-like_C"/>
</dbReference>